<feature type="region of interest" description="Disordered" evidence="2">
    <location>
        <begin position="1"/>
        <end position="62"/>
    </location>
</feature>
<keyword evidence="4" id="KW-1185">Reference proteome</keyword>
<evidence type="ECO:0000256" key="1">
    <source>
        <dbReference type="SAM" id="Coils"/>
    </source>
</evidence>
<proteinExistence type="predicted"/>
<name>A0A0C9ZZG0_9AGAM</name>
<organism evidence="3 4">
    <name type="scientific">Suillus luteus UH-Slu-Lm8-n1</name>
    <dbReference type="NCBI Taxonomy" id="930992"/>
    <lineage>
        <taxon>Eukaryota</taxon>
        <taxon>Fungi</taxon>
        <taxon>Dikarya</taxon>
        <taxon>Basidiomycota</taxon>
        <taxon>Agaricomycotina</taxon>
        <taxon>Agaricomycetes</taxon>
        <taxon>Agaricomycetidae</taxon>
        <taxon>Boletales</taxon>
        <taxon>Suillineae</taxon>
        <taxon>Suillaceae</taxon>
        <taxon>Suillus</taxon>
    </lineage>
</organism>
<keyword evidence="1" id="KW-0175">Coiled coil</keyword>
<sequence>MSQPAGWETGPISNHGSNFLLNYNNTSGRTLAASPSDISDSLELSPISPASPLDDNPQWDSNRLPVVVPHEHELYSSDHMLSRSSRSLFNSSSSEFPSSNNPNISHVVSRLQAQKSALLQKNRSLEVMLAKLEGKLEEADKRYAELLERIQSLDTGSTTSGDPFLAVTNAAEKADIYPELDHEDYPEIVYWHKSDYLSDHRGSRGVIRTTSTADSGALKFITNEDGIVVSEARQ</sequence>
<dbReference type="AlphaFoldDB" id="A0A0C9ZZG0"/>
<dbReference type="HOGENOM" id="CLU_1185707_0_0_1"/>
<accession>A0A0C9ZZG0</accession>
<dbReference type="InParanoid" id="A0A0C9ZZG0"/>
<dbReference type="Proteomes" id="UP000054485">
    <property type="component" value="Unassembled WGS sequence"/>
</dbReference>
<dbReference type="OrthoDB" id="2688403at2759"/>
<gene>
    <name evidence="3" type="ORF">CY34DRAFT_17397</name>
</gene>
<reference evidence="3 4" key="1">
    <citation type="submission" date="2014-04" db="EMBL/GenBank/DDBJ databases">
        <authorList>
            <consortium name="DOE Joint Genome Institute"/>
            <person name="Kuo A."/>
            <person name="Ruytinx J."/>
            <person name="Rineau F."/>
            <person name="Colpaert J."/>
            <person name="Kohler A."/>
            <person name="Nagy L.G."/>
            <person name="Floudas D."/>
            <person name="Copeland A."/>
            <person name="Barry K.W."/>
            <person name="Cichocki N."/>
            <person name="Veneault-Fourrey C."/>
            <person name="LaButti K."/>
            <person name="Lindquist E.A."/>
            <person name="Lipzen A."/>
            <person name="Lundell T."/>
            <person name="Morin E."/>
            <person name="Murat C."/>
            <person name="Sun H."/>
            <person name="Tunlid A."/>
            <person name="Henrissat B."/>
            <person name="Grigoriev I.V."/>
            <person name="Hibbett D.S."/>
            <person name="Martin F."/>
            <person name="Nordberg H.P."/>
            <person name="Cantor M.N."/>
            <person name="Hua S.X."/>
        </authorList>
    </citation>
    <scope>NUCLEOTIDE SEQUENCE [LARGE SCALE GENOMIC DNA]</scope>
    <source>
        <strain evidence="3 4">UH-Slu-Lm8-n1</strain>
    </source>
</reference>
<dbReference type="EMBL" id="KN835688">
    <property type="protein sequence ID" value="KIK34911.1"/>
    <property type="molecule type" value="Genomic_DNA"/>
</dbReference>
<feature type="coiled-coil region" evidence="1">
    <location>
        <begin position="108"/>
        <end position="156"/>
    </location>
</feature>
<feature type="compositionally biased region" description="Polar residues" evidence="2">
    <location>
        <begin position="11"/>
        <end position="29"/>
    </location>
</feature>
<evidence type="ECO:0000256" key="2">
    <source>
        <dbReference type="SAM" id="MobiDB-lite"/>
    </source>
</evidence>
<evidence type="ECO:0000313" key="4">
    <source>
        <dbReference type="Proteomes" id="UP000054485"/>
    </source>
</evidence>
<evidence type="ECO:0000313" key="3">
    <source>
        <dbReference type="EMBL" id="KIK34911.1"/>
    </source>
</evidence>
<protein>
    <submittedName>
        <fullName evidence="3">Uncharacterized protein</fullName>
    </submittedName>
</protein>
<reference evidence="4" key="2">
    <citation type="submission" date="2015-01" db="EMBL/GenBank/DDBJ databases">
        <title>Evolutionary Origins and Diversification of the Mycorrhizal Mutualists.</title>
        <authorList>
            <consortium name="DOE Joint Genome Institute"/>
            <consortium name="Mycorrhizal Genomics Consortium"/>
            <person name="Kohler A."/>
            <person name="Kuo A."/>
            <person name="Nagy L.G."/>
            <person name="Floudas D."/>
            <person name="Copeland A."/>
            <person name="Barry K.W."/>
            <person name="Cichocki N."/>
            <person name="Veneault-Fourrey C."/>
            <person name="LaButti K."/>
            <person name="Lindquist E.A."/>
            <person name="Lipzen A."/>
            <person name="Lundell T."/>
            <person name="Morin E."/>
            <person name="Murat C."/>
            <person name="Riley R."/>
            <person name="Ohm R."/>
            <person name="Sun H."/>
            <person name="Tunlid A."/>
            <person name="Henrissat B."/>
            <person name="Grigoriev I.V."/>
            <person name="Hibbett D.S."/>
            <person name="Martin F."/>
        </authorList>
    </citation>
    <scope>NUCLEOTIDE SEQUENCE [LARGE SCALE GENOMIC DNA]</scope>
    <source>
        <strain evidence="4">UH-Slu-Lm8-n1</strain>
    </source>
</reference>